<dbReference type="OrthoDB" id="1645442at2"/>
<dbReference type="RefSeq" id="WP_145811318.1">
    <property type="nucleotide sequence ID" value="NZ_VIVK01000001.1"/>
</dbReference>
<dbReference type="Proteomes" id="UP000318380">
    <property type="component" value="Unassembled WGS sequence"/>
</dbReference>
<protein>
    <submittedName>
        <fullName evidence="2">Catechol 2,3-dioxygenase-like lactoylglutathione lyase family enzyme</fullName>
    </submittedName>
</protein>
<keyword evidence="2" id="KW-0560">Oxidoreductase</keyword>
<dbReference type="SUPFAM" id="SSF54593">
    <property type="entry name" value="Glyoxalase/Bleomycin resistance protein/Dihydroxybiphenyl dioxygenase"/>
    <property type="match status" value="1"/>
</dbReference>
<evidence type="ECO:0000259" key="1">
    <source>
        <dbReference type="PROSITE" id="PS51819"/>
    </source>
</evidence>
<dbReference type="PANTHER" id="PTHR35908">
    <property type="entry name" value="HYPOTHETICAL FUSION PROTEIN"/>
    <property type="match status" value="1"/>
</dbReference>
<name>A0A561BZ72_9ACTN</name>
<dbReference type="Pfam" id="PF18029">
    <property type="entry name" value="Glyoxalase_6"/>
    <property type="match status" value="1"/>
</dbReference>
<dbReference type="Gene3D" id="3.10.180.10">
    <property type="entry name" value="2,3-Dihydroxybiphenyl 1,2-Dioxygenase, domain 1"/>
    <property type="match status" value="1"/>
</dbReference>
<dbReference type="AlphaFoldDB" id="A0A561BZ72"/>
<proteinExistence type="predicted"/>
<keyword evidence="3" id="KW-1185">Reference proteome</keyword>
<dbReference type="InterPro" id="IPR037523">
    <property type="entry name" value="VOC_core"/>
</dbReference>
<accession>A0A561BZ72</accession>
<comment type="caution">
    <text evidence="2">The sequence shown here is derived from an EMBL/GenBank/DDBJ whole genome shotgun (WGS) entry which is preliminary data.</text>
</comment>
<dbReference type="InterPro" id="IPR041581">
    <property type="entry name" value="Glyoxalase_6"/>
</dbReference>
<feature type="domain" description="VOC" evidence="1">
    <location>
        <begin position="7"/>
        <end position="134"/>
    </location>
</feature>
<evidence type="ECO:0000313" key="3">
    <source>
        <dbReference type="Proteomes" id="UP000318380"/>
    </source>
</evidence>
<sequence>MDGLSLQVTSVTIMAPDPRALAEFYARLLGREVTSTEGPRPGHPPEDGWAQLRATEDGVGPTLNFEYEERWKQPVWPADEGTQNATQHLDIWVNDLEAATKHALAGGATLAEFQPQETVRVLLDPAGHPFCLFL</sequence>
<dbReference type="EMBL" id="VIVK01000001">
    <property type="protein sequence ID" value="TWD84215.1"/>
    <property type="molecule type" value="Genomic_DNA"/>
</dbReference>
<evidence type="ECO:0000313" key="2">
    <source>
        <dbReference type="EMBL" id="TWD84215.1"/>
    </source>
</evidence>
<dbReference type="GO" id="GO:0016829">
    <property type="term" value="F:lyase activity"/>
    <property type="evidence" value="ECO:0007669"/>
    <property type="project" value="UniProtKB-KW"/>
</dbReference>
<dbReference type="PROSITE" id="PS51819">
    <property type="entry name" value="VOC"/>
    <property type="match status" value="1"/>
</dbReference>
<keyword evidence="2" id="KW-0223">Dioxygenase</keyword>
<keyword evidence="2" id="KW-0456">Lyase</keyword>
<dbReference type="GO" id="GO:0051213">
    <property type="term" value="F:dioxygenase activity"/>
    <property type="evidence" value="ECO:0007669"/>
    <property type="project" value="UniProtKB-KW"/>
</dbReference>
<gene>
    <name evidence="2" type="ORF">FB561_5390</name>
</gene>
<dbReference type="PANTHER" id="PTHR35908:SF1">
    <property type="entry name" value="CONSERVED PROTEIN"/>
    <property type="match status" value="1"/>
</dbReference>
<reference evidence="2 3" key="1">
    <citation type="submission" date="2019-06" db="EMBL/GenBank/DDBJ databases">
        <title>Sequencing the genomes of 1000 actinobacteria strains.</title>
        <authorList>
            <person name="Klenk H.-P."/>
        </authorList>
    </citation>
    <scope>NUCLEOTIDE SEQUENCE [LARGE SCALE GENOMIC DNA]</scope>
    <source>
        <strain evidence="2 3">DSM 24683</strain>
    </source>
</reference>
<dbReference type="InterPro" id="IPR029068">
    <property type="entry name" value="Glyas_Bleomycin-R_OHBP_Dase"/>
</dbReference>
<organism evidence="2 3">
    <name type="scientific">Kribbella amoyensis</name>
    <dbReference type="NCBI Taxonomy" id="996641"/>
    <lineage>
        <taxon>Bacteria</taxon>
        <taxon>Bacillati</taxon>
        <taxon>Actinomycetota</taxon>
        <taxon>Actinomycetes</taxon>
        <taxon>Propionibacteriales</taxon>
        <taxon>Kribbellaceae</taxon>
        <taxon>Kribbella</taxon>
    </lineage>
</organism>